<evidence type="ECO:0008006" key="4">
    <source>
        <dbReference type="Google" id="ProtNLM"/>
    </source>
</evidence>
<dbReference type="EMBL" id="MCOG01000078">
    <property type="protein sequence ID" value="ORY55353.1"/>
    <property type="molecule type" value="Genomic_DNA"/>
</dbReference>
<keyword evidence="3" id="KW-1185">Reference proteome</keyword>
<evidence type="ECO:0000313" key="3">
    <source>
        <dbReference type="Proteomes" id="UP000193920"/>
    </source>
</evidence>
<dbReference type="OrthoDB" id="10267127at2759"/>
<evidence type="ECO:0000256" key="1">
    <source>
        <dbReference type="SAM" id="Phobius"/>
    </source>
</evidence>
<feature type="transmembrane region" description="Helical" evidence="1">
    <location>
        <begin position="586"/>
        <end position="604"/>
    </location>
</feature>
<organism evidence="2 3">
    <name type="scientific">Neocallimastix californiae</name>
    <dbReference type="NCBI Taxonomy" id="1754190"/>
    <lineage>
        <taxon>Eukaryota</taxon>
        <taxon>Fungi</taxon>
        <taxon>Fungi incertae sedis</taxon>
        <taxon>Chytridiomycota</taxon>
        <taxon>Chytridiomycota incertae sedis</taxon>
        <taxon>Neocallimastigomycetes</taxon>
        <taxon>Neocallimastigales</taxon>
        <taxon>Neocallimastigaceae</taxon>
        <taxon>Neocallimastix</taxon>
    </lineage>
</organism>
<proteinExistence type="predicted"/>
<dbReference type="PANTHER" id="PTHR40050:SF1">
    <property type="entry name" value="INNER SPORE COAT PROTEIN H"/>
    <property type="match status" value="1"/>
</dbReference>
<dbReference type="Pfam" id="PF08757">
    <property type="entry name" value="CotH"/>
    <property type="match status" value="1"/>
</dbReference>
<reference evidence="2 3" key="1">
    <citation type="submission" date="2016-08" db="EMBL/GenBank/DDBJ databases">
        <title>A Parts List for Fungal Cellulosomes Revealed by Comparative Genomics.</title>
        <authorList>
            <consortium name="DOE Joint Genome Institute"/>
            <person name="Haitjema C.H."/>
            <person name="Gilmore S.P."/>
            <person name="Henske J.K."/>
            <person name="Solomon K.V."/>
            <person name="De Groot R."/>
            <person name="Kuo A."/>
            <person name="Mondo S.J."/>
            <person name="Salamov A.A."/>
            <person name="Labutti K."/>
            <person name="Zhao Z."/>
            <person name="Chiniquy J."/>
            <person name="Barry K."/>
            <person name="Brewer H.M."/>
            <person name="Purvine S.O."/>
            <person name="Wright A.T."/>
            <person name="Boxma B."/>
            <person name="Van Alen T."/>
            <person name="Hackstein J.H."/>
            <person name="Baker S.E."/>
            <person name="Grigoriev I.V."/>
            <person name="O'Malley M.A."/>
        </authorList>
    </citation>
    <scope>NUCLEOTIDE SEQUENCE [LARGE SCALE GENOMIC DNA]</scope>
    <source>
        <strain evidence="2 3">G1</strain>
    </source>
</reference>
<dbReference type="InterPro" id="IPR014867">
    <property type="entry name" value="Spore_coat_CotH_CotH2/3/7"/>
</dbReference>
<dbReference type="PANTHER" id="PTHR40050">
    <property type="entry name" value="INNER SPORE COAT PROTEIN H"/>
    <property type="match status" value="1"/>
</dbReference>
<evidence type="ECO:0000313" key="2">
    <source>
        <dbReference type="EMBL" id="ORY55353.1"/>
    </source>
</evidence>
<keyword evidence="1" id="KW-1133">Transmembrane helix</keyword>
<gene>
    <name evidence="2" type="ORF">LY90DRAFT_669635</name>
</gene>
<name>A0A1Y2D7W7_9FUNG</name>
<dbReference type="Proteomes" id="UP000193920">
    <property type="component" value="Unassembled WGS sequence"/>
</dbReference>
<comment type="caution">
    <text evidence="2">The sequence shown here is derived from an EMBL/GenBank/DDBJ whole genome shotgun (WGS) entry which is preliminary data.</text>
</comment>
<keyword evidence="1" id="KW-0472">Membrane</keyword>
<accession>A0A1Y2D7W7</accession>
<dbReference type="AlphaFoldDB" id="A0A1Y2D7W7"/>
<protein>
    <recommendedName>
        <fullName evidence="4">Coth-domain-containing protein</fullName>
    </recommendedName>
</protein>
<sequence>MRIKNLAYLSFLPVAFSKVYEITFRLIAPKGKPSVVVGGKSYEMEVLEYPVYKATVDVNPPVTYSYSIDYQGTNEESKGVVVEKFERNLESGEETLNEYFERQITIKDHPVLPKAFQSYENYSPSKLFDDTHVGTVVINGDANAINNIHQDPTSEAKVRGVEFIYATPYSVRSFKNATISISGQSTLYAAKLSYKVSNLKNDNNKELYKRTGIKLRAEHMDPSFLRDKIYTDMLNSLGVPTAQNKFVRLFINGDPIGLFSLSDNVSNKRYLRETLNKGTKFNIENPIYKADYYPPSAIGDLSYYNDDPQNEKYAIYYYKGESMDELGTEEQKYSRNIEMNQEHLIPFIKQVNNYPQDKNLNMDIEMFLKFMAMEYMAGAIDNFWSRPGNYYLFKNMNYNDGEWLFLDNDFHYSFGIGGEGLNNLLASSVDDYAALNQEVDPVRPLIDNIRSVKENEDFFKNVFVRLINTAFHVDAIFPRIDSLAELIRDDVEWDSTLPRVSGYQGAEDFSFTVNDFDYQITNEDEGCADRDNLIPLRCWIRNKGQNIANELNVNYPNAPDRSLGDVETLVQTNEKSLSDFASSTSGTSFTLIIACMIFYCSLIIR</sequence>
<keyword evidence="1" id="KW-0812">Transmembrane</keyword>